<dbReference type="InterPro" id="IPR003767">
    <property type="entry name" value="Malate/L-lactate_DH-like"/>
</dbReference>
<dbReference type="Gene3D" id="3.30.1370.60">
    <property type="entry name" value="Hypothetical oxidoreductase yiak, domain 2"/>
    <property type="match status" value="1"/>
</dbReference>
<dbReference type="GO" id="GO:0016491">
    <property type="term" value="F:oxidoreductase activity"/>
    <property type="evidence" value="ECO:0007669"/>
    <property type="project" value="UniProtKB-KW"/>
</dbReference>
<comment type="caution">
    <text evidence="3">The sequence shown here is derived from an EMBL/GenBank/DDBJ whole genome shotgun (WGS) entry which is preliminary data.</text>
</comment>
<evidence type="ECO:0000256" key="2">
    <source>
        <dbReference type="ARBA" id="ARBA00023002"/>
    </source>
</evidence>
<dbReference type="SUPFAM" id="SSF89733">
    <property type="entry name" value="L-sulfolactate dehydrogenase-like"/>
    <property type="match status" value="1"/>
</dbReference>
<dbReference type="InterPro" id="IPR043144">
    <property type="entry name" value="Mal/L-sulf/L-lact_DH-like_ah"/>
</dbReference>
<reference evidence="3 4" key="1">
    <citation type="submission" date="2018-05" db="EMBL/GenBank/DDBJ databases">
        <title>Genomic Encyclopedia of Type Strains, Phase IV (KMG-V): Genome sequencing to study the core and pangenomes of soil and plant-associated prokaryotes.</title>
        <authorList>
            <person name="Whitman W."/>
        </authorList>
    </citation>
    <scope>NUCLEOTIDE SEQUENCE [LARGE SCALE GENOMIC DNA]</scope>
    <source>
        <strain evidence="3 4">SLV-132</strain>
    </source>
</reference>
<dbReference type="EMBL" id="QGGT01000001">
    <property type="protein sequence ID" value="PWK38354.1"/>
    <property type="molecule type" value="Genomic_DNA"/>
</dbReference>
<evidence type="ECO:0000256" key="1">
    <source>
        <dbReference type="ARBA" id="ARBA00006056"/>
    </source>
</evidence>
<comment type="similarity">
    <text evidence="1">Belongs to the LDH2/MDH2 oxidoreductase family.</text>
</comment>
<dbReference type="RefSeq" id="WP_109581957.1">
    <property type="nucleotide sequence ID" value="NZ_JBEFLL010000001.1"/>
</dbReference>
<dbReference type="PANTHER" id="PTHR11091:SF0">
    <property type="entry name" value="MALATE DEHYDROGENASE"/>
    <property type="match status" value="1"/>
</dbReference>
<protein>
    <submittedName>
        <fullName evidence="3">L-lactate dehydrogenase</fullName>
    </submittedName>
</protein>
<gene>
    <name evidence="3" type="ORF">C7419_1012249</name>
</gene>
<dbReference type="PANTHER" id="PTHR11091">
    <property type="entry name" value="OXIDOREDUCTASE-RELATED"/>
    <property type="match status" value="1"/>
</dbReference>
<dbReference type="Proteomes" id="UP000245754">
    <property type="component" value="Unassembled WGS sequence"/>
</dbReference>
<keyword evidence="2" id="KW-0560">Oxidoreductase</keyword>
<keyword evidence="4" id="KW-1185">Reference proteome</keyword>
<organism evidence="3 4">
    <name type="scientific">Cupriavidus plantarum</name>
    <dbReference type="NCBI Taxonomy" id="942865"/>
    <lineage>
        <taxon>Bacteria</taxon>
        <taxon>Pseudomonadati</taxon>
        <taxon>Pseudomonadota</taxon>
        <taxon>Betaproteobacteria</taxon>
        <taxon>Burkholderiales</taxon>
        <taxon>Burkholderiaceae</taxon>
        <taxon>Cupriavidus</taxon>
    </lineage>
</organism>
<dbReference type="Pfam" id="PF02615">
    <property type="entry name" value="Ldh_2"/>
    <property type="match status" value="1"/>
</dbReference>
<name>A0A316F099_9BURK</name>
<proteinExistence type="inferred from homology"/>
<accession>A0A316F099</accession>
<evidence type="ECO:0000313" key="3">
    <source>
        <dbReference type="EMBL" id="PWK38354.1"/>
    </source>
</evidence>
<dbReference type="AlphaFoldDB" id="A0A316F099"/>
<dbReference type="InterPro" id="IPR043143">
    <property type="entry name" value="Mal/L-sulf/L-lact_DH-like_NADP"/>
</dbReference>
<sequence length="349" mass="36876">MQISLDTAQRFARDILVAQSVPADIADDVALHLVESDRCGYASHGLSILPSYRTALQTQTVNAAGRAECVMDRGTLMVFDGHGGFGQHVGKVVMDAAIARVREHGHCIVTLRQSHHLGRMGHYGEMVAAAGCVLLSFTNVINRAPMVAPFGGRVARLTTNPLCFAGPMPNGRPPLVLDIATSAIALNKARVLAEKGEPAPERSIIDADGNPTTDASVMFQDPPGALLPFGGHKGYALGVVAELLAGVLSGGGTIRPDPPPGGVATNNLFAVLLNPELDLGLPWQSAEVESFIEYLQATPTAPGFDRVQYPGEYEASCRAAAATHIAIDDRIWRNLDALARAVGVETPRP</sequence>
<dbReference type="InterPro" id="IPR036111">
    <property type="entry name" value="Mal/L-sulfo/L-lacto_DH-like_sf"/>
</dbReference>
<dbReference type="Gene3D" id="1.10.1530.10">
    <property type="match status" value="1"/>
</dbReference>
<evidence type="ECO:0000313" key="4">
    <source>
        <dbReference type="Proteomes" id="UP000245754"/>
    </source>
</evidence>